<evidence type="ECO:0008006" key="4">
    <source>
        <dbReference type="Google" id="ProtNLM"/>
    </source>
</evidence>
<dbReference type="EMBL" id="VOSW01000254">
    <property type="protein sequence ID" value="KAE8753362.1"/>
    <property type="molecule type" value="Genomic_DNA"/>
</dbReference>
<feature type="signal peptide" evidence="1">
    <location>
        <begin position="1"/>
        <end position="22"/>
    </location>
</feature>
<evidence type="ECO:0000313" key="2">
    <source>
        <dbReference type="EMBL" id="KAE8753362.1"/>
    </source>
</evidence>
<organism evidence="2 3">
    <name type="scientific">Paraburkholderia madseniana</name>
    <dbReference type="NCBI Taxonomy" id="2599607"/>
    <lineage>
        <taxon>Bacteria</taxon>
        <taxon>Pseudomonadati</taxon>
        <taxon>Pseudomonadota</taxon>
        <taxon>Betaproteobacteria</taxon>
        <taxon>Burkholderiales</taxon>
        <taxon>Burkholderiaceae</taxon>
        <taxon>Paraburkholderia</taxon>
    </lineage>
</organism>
<protein>
    <recommendedName>
        <fullName evidence="4">YncE family protein</fullName>
    </recommendedName>
</protein>
<reference evidence="2 3" key="1">
    <citation type="journal article" date="2020" name="Int. J. Syst. Evol. Microbiol.">
        <title>Paraburkholderia madseniana sp. nov., a phenolic acid-degrading bacterium isolated from acidic forest soil.</title>
        <authorList>
            <person name="Wilhelm R.C."/>
            <person name="Murphy S.J.L."/>
            <person name="Feriancek N.M."/>
            <person name="Karasz D.C."/>
            <person name="DeRito C.M."/>
            <person name="Newman J.D."/>
            <person name="Buckley D.H."/>
        </authorList>
    </citation>
    <scope>NUCLEOTIDE SEQUENCE [LARGE SCALE GENOMIC DNA]</scope>
    <source>
        <strain evidence="2 3">RP11</strain>
    </source>
</reference>
<dbReference type="Proteomes" id="UP000463700">
    <property type="component" value="Unassembled WGS sequence"/>
</dbReference>
<dbReference type="PANTHER" id="PTHR47197:SF3">
    <property type="entry name" value="DIHYDRO-HEME D1 DEHYDROGENASE"/>
    <property type="match status" value="1"/>
</dbReference>
<dbReference type="AlphaFoldDB" id="A0A6N6VXE3"/>
<sequence>MMPITARLLALACLSFASISFAARPSASPLAVLSTTPLPDVTGGDFDHFAVDLAHSRLYVSAEKYGSIEVFGLPDGQHLASVKTVARAPHKIVLANDGKELLIADAGDANVKVVDTKTFKVKKVVPLEPQPDSGIADRPGGIFYVGNGGVQSHKGNAYISLISLAHDSVVGRIDVPAGQLKAMVIDRSTHRLFVNMREKNEIGVIDLNTRKLASIWHVPGPSLNSAMAFDPKTRRLFIGSRNPGKLFVMDASNGSVIQSLDIVDISDDMTFDALHHRLYVTGAGGLDVVKQVDSNHYAIEQHIDTLGGKTSIYIPSLQRLYVVHTKGPQASEAGLQVLSVR</sequence>
<dbReference type="InterPro" id="IPR051200">
    <property type="entry name" value="Host-pathogen_enzymatic-act"/>
</dbReference>
<gene>
    <name evidence="2" type="ORF">FSO04_45630</name>
</gene>
<comment type="caution">
    <text evidence="2">The sequence shown here is derived from an EMBL/GenBank/DDBJ whole genome shotgun (WGS) entry which is preliminary data.</text>
</comment>
<feature type="chain" id="PRO_5026735642" description="YncE family protein" evidence="1">
    <location>
        <begin position="23"/>
        <end position="341"/>
    </location>
</feature>
<dbReference type="Gene3D" id="2.130.10.10">
    <property type="entry name" value="YVTN repeat-like/Quinoprotein amine dehydrogenase"/>
    <property type="match status" value="2"/>
</dbReference>
<proteinExistence type="predicted"/>
<evidence type="ECO:0000313" key="3">
    <source>
        <dbReference type="Proteomes" id="UP000463700"/>
    </source>
</evidence>
<dbReference type="RefSeq" id="WP_154567988.1">
    <property type="nucleotide sequence ID" value="NZ_JAMXWG010000001.1"/>
</dbReference>
<keyword evidence="1" id="KW-0732">Signal</keyword>
<dbReference type="SUPFAM" id="SSF50969">
    <property type="entry name" value="YVTN repeat-like/Quinoprotein amine dehydrogenase"/>
    <property type="match status" value="1"/>
</dbReference>
<evidence type="ECO:0000256" key="1">
    <source>
        <dbReference type="SAM" id="SignalP"/>
    </source>
</evidence>
<accession>A0A6N6VXE3</accession>
<dbReference type="InterPro" id="IPR015943">
    <property type="entry name" value="WD40/YVTN_repeat-like_dom_sf"/>
</dbReference>
<dbReference type="PANTHER" id="PTHR47197">
    <property type="entry name" value="PROTEIN NIRF"/>
    <property type="match status" value="1"/>
</dbReference>
<dbReference type="OrthoDB" id="104872at2"/>
<dbReference type="InterPro" id="IPR011044">
    <property type="entry name" value="Quino_amine_DH_bsu"/>
</dbReference>
<name>A0A6N6VXE3_9BURK</name>